<proteinExistence type="predicted"/>
<dbReference type="EMBL" id="CVRI01000051">
    <property type="protein sequence ID" value="CRK99485.1"/>
    <property type="molecule type" value="Genomic_DNA"/>
</dbReference>
<evidence type="ECO:0000313" key="1">
    <source>
        <dbReference type="EMBL" id="CRK99485.1"/>
    </source>
</evidence>
<organism evidence="1 2">
    <name type="scientific">Clunio marinus</name>
    <dbReference type="NCBI Taxonomy" id="568069"/>
    <lineage>
        <taxon>Eukaryota</taxon>
        <taxon>Metazoa</taxon>
        <taxon>Ecdysozoa</taxon>
        <taxon>Arthropoda</taxon>
        <taxon>Hexapoda</taxon>
        <taxon>Insecta</taxon>
        <taxon>Pterygota</taxon>
        <taxon>Neoptera</taxon>
        <taxon>Endopterygota</taxon>
        <taxon>Diptera</taxon>
        <taxon>Nematocera</taxon>
        <taxon>Chironomoidea</taxon>
        <taxon>Chironomidae</taxon>
        <taxon>Clunio</taxon>
    </lineage>
</organism>
<dbReference type="AlphaFoldDB" id="A0A1J1IGV6"/>
<evidence type="ECO:0000313" key="2">
    <source>
        <dbReference type="Proteomes" id="UP000183832"/>
    </source>
</evidence>
<protein>
    <submittedName>
        <fullName evidence="1">CLUMA_CG012804, isoform A</fullName>
    </submittedName>
</protein>
<gene>
    <name evidence="1" type="ORF">CLUMA_CG012804</name>
</gene>
<accession>A0A1J1IGV6</accession>
<name>A0A1J1IGV6_9DIPT</name>
<sequence length="90" mass="10604">MTSSRVFNIISHTSLNMKIILYAVKSILGHFGVNSPKKDFLMILSKFSHQSNCVLKNNYQQFILFIPHSIMLLFNEQYWSYLCYLENCFT</sequence>
<dbReference type="Proteomes" id="UP000183832">
    <property type="component" value="Unassembled WGS sequence"/>
</dbReference>
<reference evidence="1 2" key="1">
    <citation type="submission" date="2015-04" db="EMBL/GenBank/DDBJ databases">
        <authorList>
            <person name="Syromyatnikov M.Y."/>
            <person name="Popov V.N."/>
        </authorList>
    </citation>
    <scope>NUCLEOTIDE SEQUENCE [LARGE SCALE GENOMIC DNA]</scope>
</reference>
<keyword evidence="2" id="KW-1185">Reference proteome</keyword>